<evidence type="ECO:0000313" key="2">
    <source>
        <dbReference type="EMBL" id="SJZ41014.1"/>
    </source>
</evidence>
<dbReference type="AlphaFoldDB" id="A0A1T4KF09"/>
<sequence>MKKIFKLLTLSSAVIIPTISAVSCYDTGDSRLKVTTPSYVEKLREVMSKYNLNFSQKQEENLKKFDYNSYAVMHKNLKQNTDKIIGYNAQMKEVAQYSDEYYALKTKRDQLLTLNQDILSDNILGFLQYIYYFEARFYDYGLLTFNRTKNDLPKHSDRYLHWAANVQNEYSSANEAIHQHFRYQRNDVKISSLLKPQNIEASELIYSPLKQGYKVLYLRFKTMFLKIYVSSENEIILSPEIIFFSGASLNNPPSAQEVLEMMEKNPLTLTPEDIAKFEEKFASLPNIKYPQYNLIF</sequence>
<organism evidence="2 3">
    <name type="scientific">Mycoplasmopsis verecunda</name>
    <dbReference type="NCBI Taxonomy" id="171291"/>
    <lineage>
        <taxon>Bacteria</taxon>
        <taxon>Bacillati</taxon>
        <taxon>Mycoplasmatota</taxon>
        <taxon>Mycoplasmoidales</taxon>
        <taxon>Metamycoplasmataceae</taxon>
        <taxon>Mycoplasmopsis</taxon>
    </lineage>
</organism>
<protein>
    <recommendedName>
        <fullName evidence="4">Lipoprotein</fullName>
    </recommendedName>
</protein>
<keyword evidence="3" id="KW-1185">Reference proteome</keyword>
<gene>
    <name evidence="2" type="ORF">SAMN02745154_00029</name>
</gene>
<dbReference type="PROSITE" id="PS51257">
    <property type="entry name" value="PROKAR_LIPOPROTEIN"/>
    <property type="match status" value="1"/>
</dbReference>
<dbReference type="STRING" id="171291.SAMN02745154_00029"/>
<proteinExistence type="predicted"/>
<feature type="chain" id="PRO_5012391274" description="Lipoprotein" evidence="1">
    <location>
        <begin position="22"/>
        <end position="296"/>
    </location>
</feature>
<name>A0A1T4KF09_9BACT</name>
<evidence type="ECO:0008006" key="4">
    <source>
        <dbReference type="Google" id="ProtNLM"/>
    </source>
</evidence>
<dbReference type="Proteomes" id="UP000190389">
    <property type="component" value="Unassembled WGS sequence"/>
</dbReference>
<feature type="signal peptide" evidence="1">
    <location>
        <begin position="1"/>
        <end position="21"/>
    </location>
</feature>
<evidence type="ECO:0000256" key="1">
    <source>
        <dbReference type="SAM" id="SignalP"/>
    </source>
</evidence>
<dbReference type="OrthoDB" id="9834360at2"/>
<dbReference type="RefSeq" id="WP_078746781.1">
    <property type="nucleotide sequence ID" value="NZ_CP137850.1"/>
</dbReference>
<keyword evidence="1" id="KW-0732">Signal</keyword>
<evidence type="ECO:0000313" key="3">
    <source>
        <dbReference type="Proteomes" id="UP000190389"/>
    </source>
</evidence>
<reference evidence="3" key="1">
    <citation type="submission" date="2017-02" db="EMBL/GenBank/DDBJ databases">
        <authorList>
            <person name="Varghese N."/>
            <person name="Submissions S."/>
        </authorList>
    </citation>
    <scope>NUCLEOTIDE SEQUENCE [LARGE SCALE GENOMIC DNA]</scope>
    <source>
        <strain evidence="3">ATCC 27862</strain>
    </source>
</reference>
<accession>A0A1T4KF09</accession>
<dbReference type="EMBL" id="FUXF01000002">
    <property type="protein sequence ID" value="SJZ41014.1"/>
    <property type="molecule type" value="Genomic_DNA"/>
</dbReference>